<feature type="region of interest" description="Disordered" evidence="1">
    <location>
        <begin position="27"/>
        <end position="63"/>
    </location>
</feature>
<dbReference type="PROSITE" id="PS51257">
    <property type="entry name" value="PROKAR_LIPOPROTEIN"/>
    <property type="match status" value="1"/>
</dbReference>
<evidence type="ECO:0000313" key="2">
    <source>
        <dbReference type="EMBL" id="PSR35544.1"/>
    </source>
</evidence>
<evidence type="ECO:0000256" key="1">
    <source>
        <dbReference type="SAM" id="MobiDB-lite"/>
    </source>
</evidence>
<reference evidence="2 3" key="1">
    <citation type="journal article" date="2014" name="BMC Genomics">
        <title>Comparison of environmental and isolate Sulfobacillus genomes reveals diverse carbon, sulfur, nitrogen, and hydrogen metabolisms.</title>
        <authorList>
            <person name="Justice N.B."/>
            <person name="Norman A."/>
            <person name="Brown C.T."/>
            <person name="Singh A."/>
            <person name="Thomas B.C."/>
            <person name="Banfield J.F."/>
        </authorList>
    </citation>
    <scope>NUCLEOTIDE SEQUENCE [LARGE SCALE GENOMIC DNA]</scope>
    <source>
        <strain evidence="2">AMDSBA4</strain>
    </source>
</reference>
<dbReference type="InterPro" id="IPR036034">
    <property type="entry name" value="PDZ_sf"/>
</dbReference>
<accession>A0A2T2XM14</accession>
<feature type="compositionally biased region" description="Low complexity" evidence="1">
    <location>
        <begin position="214"/>
        <end position="228"/>
    </location>
</feature>
<feature type="region of interest" description="Disordered" evidence="1">
    <location>
        <begin position="209"/>
        <end position="230"/>
    </location>
</feature>
<comment type="caution">
    <text evidence="2">The sequence shown here is derived from an EMBL/GenBank/DDBJ whole genome shotgun (WGS) entry which is preliminary data.</text>
</comment>
<feature type="compositionally biased region" description="Low complexity" evidence="1">
    <location>
        <begin position="27"/>
        <end position="52"/>
    </location>
</feature>
<gene>
    <name evidence="2" type="ORF">C7B46_00710</name>
</gene>
<sequence>MKSIKLTLSALVGIGSLILGGCGVTVSTSSQSPPSTSPGSQSLLSPRSSSSVDPPPTHSQLVASSPTVTLSGTLTQDGTALFPAWIGGINASDQFQWVPVTVQLDSGAQESQVSGTVLEQNGLTHTTQSTVFTGVGGTITGYWFPNLSLIPQADPHDPIFTNHGLYSGLGGIGTTVASVNLGQDILQTATFQINGSHWTFTYQPTAAPPVPALPSTGPSSSSPSPQSSATVPGYLGIEVTSTPQDWTVQGCQVYTVLAGSPASTTALVGQTQRTDPVGDVITQITDTTKNWGPLSVSNCSQLETDMSHTSPGDQITLGYYHRAVFILGHWEAESASVSLSVWPQGLQTQGIPTL</sequence>
<organism evidence="2 3">
    <name type="scientific">Sulfobacillus benefaciens</name>
    <dbReference type="NCBI Taxonomy" id="453960"/>
    <lineage>
        <taxon>Bacteria</taxon>
        <taxon>Bacillati</taxon>
        <taxon>Bacillota</taxon>
        <taxon>Clostridia</taxon>
        <taxon>Eubacteriales</taxon>
        <taxon>Clostridiales Family XVII. Incertae Sedis</taxon>
        <taxon>Sulfobacillus</taxon>
    </lineage>
</organism>
<dbReference type="AlphaFoldDB" id="A0A2T2XM14"/>
<dbReference type="EMBL" id="PXYW01000001">
    <property type="protein sequence ID" value="PSR35544.1"/>
    <property type="molecule type" value="Genomic_DNA"/>
</dbReference>
<name>A0A2T2XM14_9FIRM</name>
<proteinExistence type="predicted"/>
<dbReference type="Gene3D" id="2.30.42.10">
    <property type="match status" value="1"/>
</dbReference>
<evidence type="ECO:0000313" key="3">
    <source>
        <dbReference type="Proteomes" id="UP000242972"/>
    </source>
</evidence>
<dbReference type="Proteomes" id="UP000242972">
    <property type="component" value="Unassembled WGS sequence"/>
</dbReference>
<protein>
    <submittedName>
        <fullName evidence="2">Uncharacterized protein</fullName>
    </submittedName>
</protein>